<evidence type="ECO:0000256" key="7">
    <source>
        <dbReference type="ARBA" id="ARBA00023136"/>
    </source>
</evidence>
<proteinExistence type="inferred from homology"/>
<sequence>MMMRAGQALLLPANPWFIWGTLIGAVLLNMLVHIALLGRSPWMPDFLAVTLAFWIIHQPRRIGVGTAFAFGLVIDVHHGSLLGQHALAYAVLGYLAVVIHRRVLWFDLPRQALHVLPLFLVAHALQWMARGLAGSGWAGWSALLAPGFEALLWPLATVLLLAPQRRAHDPDDTRPI</sequence>
<evidence type="ECO:0000256" key="2">
    <source>
        <dbReference type="ARBA" id="ARBA00007776"/>
    </source>
</evidence>
<dbReference type="EMBL" id="SNYL01000001">
    <property type="protein sequence ID" value="TDQ45118.1"/>
    <property type="molecule type" value="Genomic_DNA"/>
</dbReference>
<feature type="transmembrane region" description="Helical" evidence="8">
    <location>
        <begin position="86"/>
        <end position="105"/>
    </location>
</feature>
<dbReference type="AlphaFoldDB" id="A0A4R6UED0"/>
<dbReference type="PANTHER" id="PTHR37484:SF1">
    <property type="entry name" value="ROD SHAPE-DETERMINING PROTEIN MRED"/>
    <property type="match status" value="1"/>
</dbReference>
<reference evidence="9 10" key="1">
    <citation type="submission" date="2019-03" db="EMBL/GenBank/DDBJ databases">
        <title>Genomic Encyclopedia of Type Strains, Phase IV (KMG-IV): sequencing the most valuable type-strain genomes for metagenomic binning, comparative biology and taxonomic classification.</title>
        <authorList>
            <person name="Goeker M."/>
        </authorList>
    </citation>
    <scope>NUCLEOTIDE SEQUENCE [LARGE SCALE GENOMIC DNA]</scope>
    <source>
        <strain evidence="9 10">DSM 19605</strain>
    </source>
</reference>
<gene>
    <name evidence="9" type="ORF">DFR43_10118</name>
</gene>
<dbReference type="Pfam" id="PF04093">
    <property type="entry name" value="MreD"/>
    <property type="match status" value="1"/>
</dbReference>
<keyword evidence="7 8" id="KW-0472">Membrane</keyword>
<keyword evidence="4 8" id="KW-0812">Transmembrane</keyword>
<evidence type="ECO:0000256" key="8">
    <source>
        <dbReference type="SAM" id="Phobius"/>
    </source>
</evidence>
<feature type="transmembrane region" description="Helical" evidence="8">
    <location>
        <begin position="112"/>
        <end position="129"/>
    </location>
</feature>
<organism evidence="9 10">
    <name type="scientific">Tepidicella xavieri</name>
    <dbReference type="NCBI Taxonomy" id="360241"/>
    <lineage>
        <taxon>Bacteria</taxon>
        <taxon>Pseudomonadati</taxon>
        <taxon>Pseudomonadota</taxon>
        <taxon>Betaproteobacteria</taxon>
        <taxon>Burkholderiales</taxon>
        <taxon>Tepidicella</taxon>
    </lineage>
</organism>
<accession>A0A4R6UED0</accession>
<dbReference type="InterPro" id="IPR007227">
    <property type="entry name" value="Cell_shape_determining_MreD"/>
</dbReference>
<dbReference type="RefSeq" id="WP_133595337.1">
    <property type="nucleotide sequence ID" value="NZ_SNYL01000001.1"/>
</dbReference>
<feature type="transmembrane region" description="Helical" evidence="8">
    <location>
        <begin position="49"/>
        <end position="74"/>
    </location>
</feature>
<evidence type="ECO:0000256" key="3">
    <source>
        <dbReference type="ARBA" id="ARBA00022475"/>
    </source>
</evidence>
<keyword evidence="5" id="KW-0133">Cell shape</keyword>
<feature type="transmembrane region" description="Helical" evidence="8">
    <location>
        <begin position="16"/>
        <end position="37"/>
    </location>
</feature>
<dbReference type="InterPro" id="IPR026034">
    <property type="entry name" value="MreD_proteobac"/>
</dbReference>
<protein>
    <submittedName>
        <fullName evidence="9">Rod shape-determining protein MreD</fullName>
    </submittedName>
</protein>
<evidence type="ECO:0000313" key="10">
    <source>
        <dbReference type="Proteomes" id="UP000295510"/>
    </source>
</evidence>
<name>A0A4R6UED0_9BURK</name>
<dbReference type="NCBIfam" id="TIGR03426">
    <property type="entry name" value="shape_MreD"/>
    <property type="match status" value="1"/>
</dbReference>
<evidence type="ECO:0000256" key="6">
    <source>
        <dbReference type="ARBA" id="ARBA00022989"/>
    </source>
</evidence>
<dbReference type="Proteomes" id="UP000295510">
    <property type="component" value="Unassembled WGS sequence"/>
</dbReference>
<keyword evidence="3" id="KW-1003">Cell membrane</keyword>
<comment type="subcellular location">
    <subcellularLocation>
        <location evidence="1">Cell membrane</location>
        <topology evidence="1">Multi-pass membrane protein</topology>
    </subcellularLocation>
</comment>
<evidence type="ECO:0000256" key="4">
    <source>
        <dbReference type="ARBA" id="ARBA00022692"/>
    </source>
</evidence>
<dbReference type="OrthoDB" id="5297408at2"/>
<comment type="similarity">
    <text evidence="2">Belongs to the MreD family.</text>
</comment>
<feature type="transmembrane region" description="Helical" evidence="8">
    <location>
        <begin position="141"/>
        <end position="162"/>
    </location>
</feature>
<keyword evidence="6 8" id="KW-1133">Transmembrane helix</keyword>
<dbReference type="GO" id="GO:0008360">
    <property type="term" value="P:regulation of cell shape"/>
    <property type="evidence" value="ECO:0007669"/>
    <property type="project" value="UniProtKB-KW"/>
</dbReference>
<evidence type="ECO:0000256" key="5">
    <source>
        <dbReference type="ARBA" id="ARBA00022960"/>
    </source>
</evidence>
<dbReference type="GO" id="GO:0005886">
    <property type="term" value="C:plasma membrane"/>
    <property type="evidence" value="ECO:0007669"/>
    <property type="project" value="UniProtKB-SubCell"/>
</dbReference>
<comment type="caution">
    <text evidence="9">The sequence shown here is derived from an EMBL/GenBank/DDBJ whole genome shotgun (WGS) entry which is preliminary data.</text>
</comment>
<dbReference type="PANTHER" id="PTHR37484">
    <property type="entry name" value="ROD SHAPE-DETERMINING PROTEIN MRED"/>
    <property type="match status" value="1"/>
</dbReference>
<keyword evidence="10" id="KW-1185">Reference proteome</keyword>
<evidence type="ECO:0000313" key="9">
    <source>
        <dbReference type="EMBL" id="TDQ45118.1"/>
    </source>
</evidence>
<dbReference type="PIRSF" id="PIRSF018472">
    <property type="entry name" value="MreD_proteobac"/>
    <property type="match status" value="1"/>
</dbReference>
<evidence type="ECO:0000256" key="1">
    <source>
        <dbReference type="ARBA" id="ARBA00004651"/>
    </source>
</evidence>